<dbReference type="InterPro" id="IPR000515">
    <property type="entry name" value="MetI-like"/>
</dbReference>
<dbReference type="SUPFAM" id="SSF161098">
    <property type="entry name" value="MetI-like"/>
    <property type="match status" value="1"/>
</dbReference>
<evidence type="ECO:0000313" key="9">
    <source>
        <dbReference type="EMBL" id="KRK79225.1"/>
    </source>
</evidence>
<dbReference type="FunFam" id="1.10.3720.10:FF:000003">
    <property type="entry name" value="Aliphatic sulfonate ABC transporter permease"/>
    <property type="match status" value="1"/>
</dbReference>
<feature type="transmembrane region" description="Helical" evidence="7">
    <location>
        <begin position="105"/>
        <end position="124"/>
    </location>
</feature>
<feature type="transmembrane region" description="Helical" evidence="7">
    <location>
        <begin position="130"/>
        <end position="149"/>
    </location>
</feature>
<dbReference type="Pfam" id="PF00528">
    <property type="entry name" value="BPD_transp_1"/>
    <property type="match status" value="1"/>
</dbReference>
<gene>
    <name evidence="9" type="ORF">FD03_GL001590</name>
</gene>
<name>A0A0R1KEB6_9LACO</name>
<proteinExistence type="inferred from homology"/>
<dbReference type="CDD" id="cd06261">
    <property type="entry name" value="TM_PBP2"/>
    <property type="match status" value="1"/>
</dbReference>
<keyword evidence="6 7" id="KW-0472">Membrane</keyword>
<organism evidence="9 10">
    <name type="scientific">Companilactobacillus nodensis DSM 19682 = JCM 14932 = NBRC 107160</name>
    <dbReference type="NCBI Taxonomy" id="1423775"/>
    <lineage>
        <taxon>Bacteria</taxon>
        <taxon>Bacillati</taxon>
        <taxon>Bacillota</taxon>
        <taxon>Bacilli</taxon>
        <taxon>Lactobacillales</taxon>
        <taxon>Lactobacillaceae</taxon>
        <taxon>Companilactobacillus</taxon>
    </lineage>
</organism>
<dbReference type="STRING" id="1423775.FD03_GL001590"/>
<evidence type="ECO:0000256" key="2">
    <source>
        <dbReference type="ARBA" id="ARBA00022448"/>
    </source>
</evidence>
<sequence length="258" mass="28699">MKARKKHYWGITVATWLVLLVVWQLVTSLKITPEILLPSPEKVISTFINLSKYGYNGIPLWYHFMITMVRLLSAVVLAIITAVPLGLISGRIRIIYSMFDSIIQFIRPIPPLAYYTLLILWVGIGETSKVVLLYLAAFAPIYLACISGVQKVNDDYIKSAESLGATPRQVFFHVIFPSALPDIFTGIRTAVGMAYTTVVAAEMVAATYGIGWMIINASKYLKSDVMFVGIIILGITGVALDQFLKVIERKIVFWSGKS</sequence>
<comment type="subcellular location">
    <subcellularLocation>
        <location evidence="1 7">Cell membrane</location>
        <topology evidence="1 7">Multi-pass membrane protein</topology>
    </subcellularLocation>
</comment>
<dbReference type="PANTHER" id="PTHR30151:SF0">
    <property type="entry name" value="ABC TRANSPORTER PERMEASE PROTEIN MJ0413-RELATED"/>
    <property type="match status" value="1"/>
</dbReference>
<evidence type="ECO:0000256" key="7">
    <source>
        <dbReference type="RuleBase" id="RU363032"/>
    </source>
</evidence>
<evidence type="ECO:0000256" key="6">
    <source>
        <dbReference type="ARBA" id="ARBA00023136"/>
    </source>
</evidence>
<comment type="caution">
    <text evidence="9">The sequence shown here is derived from an EMBL/GenBank/DDBJ whole genome shotgun (WGS) entry which is preliminary data.</text>
</comment>
<dbReference type="PANTHER" id="PTHR30151">
    <property type="entry name" value="ALKANE SULFONATE ABC TRANSPORTER-RELATED, MEMBRANE SUBUNIT"/>
    <property type="match status" value="1"/>
</dbReference>
<dbReference type="EMBL" id="AZDZ01000019">
    <property type="protein sequence ID" value="KRK79225.1"/>
    <property type="molecule type" value="Genomic_DNA"/>
</dbReference>
<dbReference type="Gene3D" id="1.10.3720.10">
    <property type="entry name" value="MetI-like"/>
    <property type="match status" value="1"/>
</dbReference>
<accession>A0A0R1KEB6</accession>
<feature type="transmembrane region" description="Helical" evidence="7">
    <location>
        <begin position="7"/>
        <end position="26"/>
    </location>
</feature>
<dbReference type="AlphaFoldDB" id="A0A0R1KEB6"/>
<keyword evidence="3" id="KW-1003">Cell membrane</keyword>
<feature type="transmembrane region" description="Helical" evidence="7">
    <location>
        <begin position="60"/>
        <end position="85"/>
    </location>
</feature>
<feature type="domain" description="ABC transmembrane type-1" evidence="8">
    <location>
        <begin position="64"/>
        <end position="244"/>
    </location>
</feature>
<dbReference type="GO" id="GO:0005886">
    <property type="term" value="C:plasma membrane"/>
    <property type="evidence" value="ECO:0007669"/>
    <property type="project" value="UniProtKB-SubCell"/>
</dbReference>
<evidence type="ECO:0000259" key="8">
    <source>
        <dbReference type="PROSITE" id="PS50928"/>
    </source>
</evidence>
<dbReference type="RefSeq" id="WP_025023129.1">
    <property type="nucleotide sequence ID" value="NZ_AZDZ01000019.1"/>
</dbReference>
<dbReference type="OrthoDB" id="9804353at2"/>
<keyword evidence="4 7" id="KW-0812">Transmembrane</keyword>
<dbReference type="Proteomes" id="UP000051248">
    <property type="component" value="Unassembled WGS sequence"/>
</dbReference>
<evidence type="ECO:0000256" key="5">
    <source>
        <dbReference type="ARBA" id="ARBA00022989"/>
    </source>
</evidence>
<reference evidence="9 10" key="1">
    <citation type="journal article" date="2015" name="Genome Announc.">
        <title>Expanding the biotechnology potential of lactobacilli through comparative genomics of 213 strains and associated genera.</title>
        <authorList>
            <person name="Sun Z."/>
            <person name="Harris H.M."/>
            <person name="McCann A."/>
            <person name="Guo C."/>
            <person name="Argimon S."/>
            <person name="Zhang W."/>
            <person name="Yang X."/>
            <person name="Jeffery I.B."/>
            <person name="Cooney J.C."/>
            <person name="Kagawa T.F."/>
            <person name="Liu W."/>
            <person name="Song Y."/>
            <person name="Salvetti E."/>
            <person name="Wrobel A."/>
            <person name="Rasinkangas P."/>
            <person name="Parkhill J."/>
            <person name="Rea M.C."/>
            <person name="O'Sullivan O."/>
            <person name="Ritari J."/>
            <person name="Douillard F.P."/>
            <person name="Paul Ross R."/>
            <person name="Yang R."/>
            <person name="Briner A.E."/>
            <person name="Felis G.E."/>
            <person name="de Vos W.M."/>
            <person name="Barrangou R."/>
            <person name="Klaenhammer T.R."/>
            <person name="Caufield P.W."/>
            <person name="Cui Y."/>
            <person name="Zhang H."/>
            <person name="O'Toole P.W."/>
        </authorList>
    </citation>
    <scope>NUCLEOTIDE SEQUENCE [LARGE SCALE GENOMIC DNA]</scope>
    <source>
        <strain evidence="9 10">DSM 19682</strain>
    </source>
</reference>
<protein>
    <submittedName>
        <fullName evidence="9">Taurine transport system permease protein tauC</fullName>
    </submittedName>
</protein>
<dbReference type="eggNOG" id="COG0600">
    <property type="taxonomic scope" value="Bacteria"/>
</dbReference>
<keyword evidence="10" id="KW-1185">Reference proteome</keyword>
<comment type="similarity">
    <text evidence="7">Belongs to the binding-protein-dependent transport system permease family.</text>
</comment>
<dbReference type="PATRIC" id="fig|1423775.4.peg.1621"/>
<keyword evidence="5 7" id="KW-1133">Transmembrane helix</keyword>
<dbReference type="GO" id="GO:0042918">
    <property type="term" value="P:alkanesulfonate transmembrane transport"/>
    <property type="evidence" value="ECO:0007669"/>
    <property type="project" value="UniProtKB-ARBA"/>
</dbReference>
<evidence type="ECO:0000313" key="10">
    <source>
        <dbReference type="Proteomes" id="UP000051248"/>
    </source>
</evidence>
<dbReference type="InterPro" id="IPR035906">
    <property type="entry name" value="MetI-like_sf"/>
</dbReference>
<feature type="transmembrane region" description="Helical" evidence="7">
    <location>
        <begin position="225"/>
        <end position="244"/>
    </location>
</feature>
<dbReference type="PROSITE" id="PS50928">
    <property type="entry name" value="ABC_TM1"/>
    <property type="match status" value="1"/>
</dbReference>
<keyword evidence="2 7" id="KW-0813">Transport</keyword>
<evidence type="ECO:0000256" key="1">
    <source>
        <dbReference type="ARBA" id="ARBA00004651"/>
    </source>
</evidence>
<evidence type="ECO:0000256" key="4">
    <source>
        <dbReference type="ARBA" id="ARBA00022692"/>
    </source>
</evidence>
<feature type="transmembrane region" description="Helical" evidence="7">
    <location>
        <begin position="193"/>
        <end position="213"/>
    </location>
</feature>
<evidence type="ECO:0000256" key="3">
    <source>
        <dbReference type="ARBA" id="ARBA00022475"/>
    </source>
</evidence>